<keyword evidence="3" id="KW-1185">Reference proteome</keyword>
<evidence type="ECO:0000313" key="3">
    <source>
        <dbReference type="Proteomes" id="UP001153269"/>
    </source>
</evidence>
<sequence>MGTVVQIEVPRQAAPDSWPIISAENISPDDITGPRLRSGLPGCSPRNGVAAVQPAACPGSNRVVNSIRFCFLWTTLDGWRGRRSVGDKEGGSKTLVSPVSSPSITRERGAREKPEE</sequence>
<comment type="caution">
    <text evidence="2">The sequence shown here is derived from an EMBL/GenBank/DDBJ whole genome shotgun (WGS) entry which is preliminary data.</text>
</comment>
<feature type="region of interest" description="Disordered" evidence="1">
    <location>
        <begin position="81"/>
        <end position="116"/>
    </location>
</feature>
<organism evidence="2 3">
    <name type="scientific">Pleuronectes platessa</name>
    <name type="common">European plaice</name>
    <dbReference type="NCBI Taxonomy" id="8262"/>
    <lineage>
        <taxon>Eukaryota</taxon>
        <taxon>Metazoa</taxon>
        <taxon>Chordata</taxon>
        <taxon>Craniata</taxon>
        <taxon>Vertebrata</taxon>
        <taxon>Euteleostomi</taxon>
        <taxon>Actinopterygii</taxon>
        <taxon>Neopterygii</taxon>
        <taxon>Teleostei</taxon>
        <taxon>Neoteleostei</taxon>
        <taxon>Acanthomorphata</taxon>
        <taxon>Carangaria</taxon>
        <taxon>Pleuronectiformes</taxon>
        <taxon>Pleuronectoidei</taxon>
        <taxon>Pleuronectidae</taxon>
        <taxon>Pleuronectes</taxon>
    </lineage>
</organism>
<evidence type="ECO:0000313" key="2">
    <source>
        <dbReference type="EMBL" id="CAB1445205.1"/>
    </source>
</evidence>
<dbReference type="EMBL" id="CADEAL010003569">
    <property type="protein sequence ID" value="CAB1445205.1"/>
    <property type="molecule type" value="Genomic_DNA"/>
</dbReference>
<protein>
    <submittedName>
        <fullName evidence="2">Uncharacterized protein</fullName>
    </submittedName>
</protein>
<proteinExistence type="predicted"/>
<dbReference type="AlphaFoldDB" id="A0A9N7V439"/>
<name>A0A9N7V439_PLEPL</name>
<dbReference type="Proteomes" id="UP001153269">
    <property type="component" value="Unassembled WGS sequence"/>
</dbReference>
<reference evidence="2" key="1">
    <citation type="submission" date="2020-03" db="EMBL/GenBank/DDBJ databases">
        <authorList>
            <person name="Weist P."/>
        </authorList>
    </citation>
    <scope>NUCLEOTIDE SEQUENCE</scope>
</reference>
<accession>A0A9N7V439</accession>
<gene>
    <name evidence="2" type="ORF">PLEPLA_LOCUS32936</name>
</gene>
<feature type="compositionally biased region" description="Basic and acidic residues" evidence="1">
    <location>
        <begin position="105"/>
        <end position="116"/>
    </location>
</feature>
<feature type="compositionally biased region" description="Polar residues" evidence="1">
    <location>
        <begin position="94"/>
        <end position="104"/>
    </location>
</feature>
<evidence type="ECO:0000256" key="1">
    <source>
        <dbReference type="SAM" id="MobiDB-lite"/>
    </source>
</evidence>